<dbReference type="Pfam" id="PF13203">
    <property type="entry name" value="DUF2201_N"/>
    <property type="match status" value="1"/>
</dbReference>
<gene>
    <name evidence="2" type="ORF">GPX89_07225</name>
</gene>
<dbReference type="PANTHER" id="PTHR38730:SF1">
    <property type="entry name" value="SLL7028 PROTEIN"/>
    <property type="match status" value="1"/>
</dbReference>
<proteinExistence type="predicted"/>
<protein>
    <recommendedName>
        <fullName evidence="1">Putative metallopeptidase domain-containing protein</fullName>
    </recommendedName>
</protein>
<evidence type="ECO:0000259" key="1">
    <source>
        <dbReference type="Pfam" id="PF13203"/>
    </source>
</evidence>
<feature type="domain" description="Putative metallopeptidase" evidence="1">
    <location>
        <begin position="226"/>
        <end position="461"/>
    </location>
</feature>
<dbReference type="InterPro" id="IPR025154">
    <property type="entry name" value="Put_metallopeptidase_dom"/>
</dbReference>
<sequence>MAGRSNRKRGRVVDPWQEHRDNGWKQVADHAIFRRIRNGLADADGHLPDDVWAIISPSGTLFYNAKRRATADEWAWVFAHLLLHAGFGHLDPRGVPEHSVEPNVFARTWLNPPSQPHPVYRAVCCVLVDQYLRSLKIGCPPIDLPPAPGSTDERALAERWRQTSVPDLYRRSEYPDFFIGTAKEAEIRDHRSAFAIGIGDAARDALETAGRDVTRGQAQTLRVWDRALNWFVSAYPLLGALAAGMKIVAEADVARGWDISIAAVNAEAAEIYINPLVTLSGEEWKFVLAHEMLHAALRHGERAGWRDHYLFNVACDYVVNGWLVEMGVGQLPEGLLYDPQLKGLSAEQVYDRISTDLRRLRKIATVRGRGKGDILGEPLPHGNTPGRYLDLDEYYRNAMSTGLAYHLSSGRGLLPAGLEQAIRALDQPPLPWDAQLAQWFDEHIPAVEKRRSYARASRRQSSTPDIPRPAWVRPEESVRLPTFGVVLDTSGSMSVELMGKGLGAIASYAMARDVSRARVIYCDAAAHDAGYLPVDEIASGVRVRGRGGTVLQPGIRLLERADDFPPDGPILVITDGMIDVLRIRHEHAYLIPAGASLPFRPHGPVFRIR</sequence>
<organism evidence="2 3">
    <name type="scientific">Nocardia terrae</name>
    <dbReference type="NCBI Taxonomy" id="2675851"/>
    <lineage>
        <taxon>Bacteria</taxon>
        <taxon>Bacillati</taxon>
        <taxon>Actinomycetota</taxon>
        <taxon>Actinomycetes</taxon>
        <taxon>Mycobacteriales</taxon>
        <taxon>Nocardiaceae</taxon>
        <taxon>Nocardia</taxon>
    </lineage>
</organism>
<dbReference type="RefSeq" id="WP_157355844.1">
    <property type="nucleotide sequence ID" value="NZ_WRPP01000001.1"/>
</dbReference>
<keyword evidence="3" id="KW-1185">Reference proteome</keyword>
<dbReference type="EMBL" id="WRPP01000001">
    <property type="protein sequence ID" value="MVU77038.1"/>
    <property type="molecule type" value="Genomic_DNA"/>
</dbReference>
<evidence type="ECO:0000313" key="3">
    <source>
        <dbReference type="Proteomes" id="UP000466794"/>
    </source>
</evidence>
<comment type="caution">
    <text evidence="2">The sequence shown here is derived from an EMBL/GenBank/DDBJ whole genome shotgun (WGS) entry which is preliminary data.</text>
</comment>
<accession>A0A7K1UT24</accession>
<dbReference type="Proteomes" id="UP000466794">
    <property type="component" value="Unassembled WGS sequence"/>
</dbReference>
<name>A0A7K1UT24_9NOCA</name>
<dbReference type="AlphaFoldDB" id="A0A7K1UT24"/>
<reference evidence="2 3" key="1">
    <citation type="submission" date="2019-12" db="EMBL/GenBank/DDBJ databases">
        <title>Nocardia sp. nov. ET3-3 isolated from soil.</title>
        <authorList>
            <person name="Kanchanasin P."/>
            <person name="Tanasupawat S."/>
            <person name="Yuki M."/>
            <person name="Kudo T."/>
        </authorList>
    </citation>
    <scope>NUCLEOTIDE SEQUENCE [LARGE SCALE GENOMIC DNA]</scope>
    <source>
        <strain evidence="2 3">ET3-3</strain>
    </source>
</reference>
<evidence type="ECO:0000313" key="2">
    <source>
        <dbReference type="EMBL" id="MVU77038.1"/>
    </source>
</evidence>
<dbReference type="PANTHER" id="PTHR38730">
    <property type="entry name" value="SLL7028 PROTEIN"/>
    <property type="match status" value="1"/>
</dbReference>